<dbReference type="GO" id="GO:0070300">
    <property type="term" value="F:phosphatidic acid binding"/>
    <property type="evidence" value="ECO:0007669"/>
    <property type="project" value="EnsemblPlants"/>
</dbReference>
<evidence type="ECO:0000313" key="3">
    <source>
        <dbReference type="Proteomes" id="UP000515123"/>
    </source>
</evidence>
<protein>
    <submittedName>
        <fullName evidence="4">Motile sperm domain-containing protein 2</fullName>
    </submittedName>
</protein>
<gene>
    <name evidence="4" type="primary">LOC109709811</name>
</gene>
<dbReference type="RefSeq" id="XP_020087731.1">
    <property type="nucleotide sequence ID" value="XM_020232142.1"/>
</dbReference>
<evidence type="ECO:0000256" key="1">
    <source>
        <dbReference type="SAM" id="MobiDB-lite"/>
    </source>
</evidence>
<name>A0A6P5EVB7_ANACO</name>
<dbReference type="Gene3D" id="3.40.525.10">
    <property type="entry name" value="CRAL-TRIO lipid binding domain"/>
    <property type="match status" value="1"/>
</dbReference>
<dbReference type="OrthoDB" id="75724at2759"/>
<feature type="region of interest" description="Disordered" evidence="1">
    <location>
        <begin position="1"/>
        <end position="27"/>
    </location>
</feature>
<feature type="compositionally biased region" description="Low complexity" evidence="1">
    <location>
        <begin position="1"/>
        <end position="15"/>
    </location>
</feature>
<dbReference type="GO" id="GO:0016036">
    <property type="term" value="P:cellular response to phosphate starvation"/>
    <property type="evidence" value="ECO:0007669"/>
    <property type="project" value="EnsemblPlants"/>
</dbReference>
<dbReference type="CDD" id="cd00170">
    <property type="entry name" value="SEC14"/>
    <property type="match status" value="1"/>
</dbReference>
<dbReference type="Pfam" id="PF00650">
    <property type="entry name" value="CRAL_TRIO"/>
    <property type="match status" value="1"/>
</dbReference>
<dbReference type="AlphaFoldDB" id="A0A6P5EVB7"/>
<dbReference type="GO" id="GO:0009570">
    <property type="term" value="C:chloroplast stroma"/>
    <property type="evidence" value="ECO:0007669"/>
    <property type="project" value="EnsemblPlants"/>
</dbReference>
<dbReference type="InterPro" id="IPR001251">
    <property type="entry name" value="CRAL-TRIO_dom"/>
</dbReference>
<dbReference type="Gramene" id="Aco012796.1.mrna1">
    <property type="protein sequence ID" value="Aco012796.1.mrna1"/>
    <property type="gene ID" value="Aco012796.1.path1"/>
</dbReference>
<dbReference type="SUPFAM" id="SSF46938">
    <property type="entry name" value="CRAL/TRIO N-terminal domain"/>
    <property type="match status" value="1"/>
</dbReference>
<reference evidence="4" key="2">
    <citation type="submission" date="2025-08" db="UniProtKB">
        <authorList>
            <consortium name="RefSeq"/>
        </authorList>
    </citation>
    <scope>IDENTIFICATION</scope>
    <source>
        <tissue evidence="4">Leaf</tissue>
    </source>
</reference>
<evidence type="ECO:0000313" key="4">
    <source>
        <dbReference type="RefSeq" id="XP_020087731.1"/>
    </source>
</evidence>
<dbReference type="GO" id="GO:0008526">
    <property type="term" value="F:phosphatidylinositol transfer activity"/>
    <property type="evidence" value="ECO:0007669"/>
    <property type="project" value="EnsemblPlants"/>
</dbReference>
<proteinExistence type="predicted"/>
<dbReference type="InterPro" id="IPR036865">
    <property type="entry name" value="CRAL-TRIO_dom_sf"/>
</dbReference>
<dbReference type="GeneID" id="109709811"/>
<organism evidence="3 4">
    <name type="scientific">Ananas comosus</name>
    <name type="common">Pineapple</name>
    <name type="synonym">Ananas ananas</name>
    <dbReference type="NCBI Taxonomy" id="4615"/>
    <lineage>
        <taxon>Eukaryota</taxon>
        <taxon>Viridiplantae</taxon>
        <taxon>Streptophyta</taxon>
        <taxon>Embryophyta</taxon>
        <taxon>Tracheophyta</taxon>
        <taxon>Spermatophyta</taxon>
        <taxon>Magnoliopsida</taxon>
        <taxon>Liliopsida</taxon>
        <taxon>Poales</taxon>
        <taxon>Bromeliaceae</taxon>
        <taxon>Bromelioideae</taxon>
        <taxon>Ananas</taxon>
    </lineage>
</organism>
<sequence>MEMALRLSHSLRLPRSSPPPINPTRSSPKLLVTLRCSAEHHGTLVSDDATKLVLEVKEKLAREHPDLPTGKYGRDDEETIAWFLKDRKFSVEDTVSKMSKAIKWREEFGVSRLTEESVRDAYETGKSYVHDFLDVNGRPVLVVVASKHFPSRQDRVEDEKLCVFLVEKALSKLPPGVDHILVIVNLRGLRAENADFMFLKFLVDVFYYYYPKRLGQVLLVDPPFIFQSMWQIVKPLMRSYAFLVRFCDAETVRNEYFTEETVPVDFRN</sequence>
<dbReference type="Proteomes" id="UP000515123">
    <property type="component" value="Linkage group 5"/>
</dbReference>
<evidence type="ECO:0000259" key="2">
    <source>
        <dbReference type="PROSITE" id="PS50191"/>
    </source>
</evidence>
<accession>A0A6P5EVB7</accession>
<dbReference type="PANTHER" id="PTHR47556">
    <property type="entry name" value="SEC14P-LIKE PHOSPHATIDYLINOSITOL TRANSFER FAMILY PROTEIN"/>
    <property type="match status" value="1"/>
</dbReference>
<dbReference type="GO" id="GO:1901981">
    <property type="term" value="F:phosphatidylinositol phosphate binding"/>
    <property type="evidence" value="ECO:0007669"/>
    <property type="project" value="EnsemblPlants"/>
</dbReference>
<dbReference type="PROSITE" id="PS50191">
    <property type="entry name" value="CRAL_TRIO"/>
    <property type="match status" value="1"/>
</dbReference>
<reference evidence="3" key="1">
    <citation type="journal article" date="2015" name="Nat. Genet.">
        <title>The pineapple genome and the evolution of CAM photosynthesis.</title>
        <authorList>
            <person name="Ming R."/>
            <person name="VanBuren R."/>
            <person name="Wai C.M."/>
            <person name="Tang H."/>
            <person name="Schatz M.C."/>
            <person name="Bowers J.E."/>
            <person name="Lyons E."/>
            <person name="Wang M.L."/>
            <person name="Chen J."/>
            <person name="Biggers E."/>
            <person name="Zhang J."/>
            <person name="Huang L."/>
            <person name="Zhang L."/>
            <person name="Miao W."/>
            <person name="Zhang J."/>
            <person name="Ye Z."/>
            <person name="Miao C."/>
            <person name="Lin Z."/>
            <person name="Wang H."/>
            <person name="Zhou H."/>
            <person name="Yim W.C."/>
            <person name="Priest H.D."/>
            <person name="Zheng C."/>
            <person name="Woodhouse M."/>
            <person name="Edger P.P."/>
            <person name="Guyot R."/>
            <person name="Guo H.B."/>
            <person name="Guo H."/>
            <person name="Zheng G."/>
            <person name="Singh R."/>
            <person name="Sharma A."/>
            <person name="Min X."/>
            <person name="Zheng Y."/>
            <person name="Lee H."/>
            <person name="Gurtowski J."/>
            <person name="Sedlazeck F.J."/>
            <person name="Harkess A."/>
            <person name="McKain M.R."/>
            <person name="Liao Z."/>
            <person name="Fang J."/>
            <person name="Liu J."/>
            <person name="Zhang X."/>
            <person name="Zhang Q."/>
            <person name="Hu W."/>
            <person name="Qin Y."/>
            <person name="Wang K."/>
            <person name="Chen L.Y."/>
            <person name="Shirley N."/>
            <person name="Lin Y.R."/>
            <person name="Liu L.Y."/>
            <person name="Hernandez A.G."/>
            <person name="Wright C.L."/>
            <person name="Bulone V."/>
            <person name="Tuskan G.A."/>
            <person name="Heath K."/>
            <person name="Zee F."/>
            <person name="Moore P.H."/>
            <person name="Sunkar R."/>
            <person name="Leebens-Mack J.H."/>
            <person name="Mockler T."/>
            <person name="Bennetzen J.L."/>
            <person name="Freeling M."/>
            <person name="Sankoff D."/>
            <person name="Paterson A.H."/>
            <person name="Zhu X."/>
            <person name="Yang X."/>
            <person name="Smith J.A."/>
            <person name="Cushman J.C."/>
            <person name="Paull R.E."/>
            <person name="Yu Q."/>
        </authorList>
    </citation>
    <scope>NUCLEOTIDE SEQUENCE [LARGE SCALE GENOMIC DNA]</scope>
    <source>
        <strain evidence="3">cv. F153</strain>
    </source>
</reference>
<feature type="domain" description="CRAL-TRIO" evidence="2">
    <location>
        <begin position="115"/>
        <end position="268"/>
    </location>
</feature>
<dbReference type="SUPFAM" id="SSF52087">
    <property type="entry name" value="CRAL/TRIO domain"/>
    <property type="match status" value="1"/>
</dbReference>
<dbReference type="SMART" id="SM00516">
    <property type="entry name" value="SEC14"/>
    <property type="match status" value="1"/>
</dbReference>
<dbReference type="PANTHER" id="PTHR47556:SF1">
    <property type="entry name" value="SEC14P-LIKE PHOSPHATIDYLINOSITOL TRANSFER FAMILY PROTEIN"/>
    <property type="match status" value="1"/>
</dbReference>
<keyword evidence="3" id="KW-1185">Reference proteome</keyword>
<dbReference type="InterPro" id="IPR036273">
    <property type="entry name" value="CRAL/TRIO_N_dom_sf"/>
</dbReference>